<organism evidence="1 2">
    <name type="scientific">Streptosporangium fragile</name>
    <dbReference type="NCBI Taxonomy" id="46186"/>
    <lineage>
        <taxon>Bacteria</taxon>
        <taxon>Bacillati</taxon>
        <taxon>Actinomycetota</taxon>
        <taxon>Actinomycetes</taxon>
        <taxon>Streptosporangiales</taxon>
        <taxon>Streptosporangiaceae</taxon>
        <taxon>Streptosporangium</taxon>
    </lineage>
</organism>
<proteinExistence type="predicted"/>
<name>A0ABN3VPM6_9ACTN</name>
<comment type="caution">
    <text evidence="1">The sequence shown here is derived from an EMBL/GenBank/DDBJ whole genome shotgun (WGS) entry which is preliminary data.</text>
</comment>
<protein>
    <submittedName>
        <fullName evidence="1">Uncharacterized protein</fullName>
    </submittedName>
</protein>
<accession>A0ABN3VPM6</accession>
<keyword evidence="2" id="KW-1185">Reference proteome</keyword>
<evidence type="ECO:0000313" key="1">
    <source>
        <dbReference type="EMBL" id="GAA2845039.1"/>
    </source>
</evidence>
<dbReference type="Proteomes" id="UP001500831">
    <property type="component" value="Unassembled WGS sequence"/>
</dbReference>
<evidence type="ECO:0000313" key="2">
    <source>
        <dbReference type="Proteomes" id="UP001500831"/>
    </source>
</evidence>
<gene>
    <name evidence="1" type="ORF">GCM10010517_01360</name>
</gene>
<dbReference type="EMBL" id="BAAAVI010000001">
    <property type="protein sequence ID" value="GAA2845039.1"/>
    <property type="molecule type" value="Genomic_DNA"/>
</dbReference>
<reference evidence="1 2" key="1">
    <citation type="journal article" date="2019" name="Int. J. Syst. Evol. Microbiol.">
        <title>The Global Catalogue of Microorganisms (GCM) 10K type strain sequencing project: providing services to taxonomists for standard genome sequencing and annotation.</title>
        <authorList>
            <consortium name="The Broad Institute Genomics Platform"/>
            <consortium name="The Broad Institute Genome Sequencing Center for Infectious Disease"/>
            <person name="Wu L."/>
            <person name="Ma J."/>
        </authorList>
    </citation>
    <scope>NUCLEOTIDE SEQUENCE [LARGE SCALE GENOMIC DNA]</scope>
    <source>
        <strain evidence="1 2">JCM 6242</strain>
    </source>
</reference>
<sequence length="67" mass="7535">MDKEAWVKNPPVFLQPRTRGCFAVKEHESYATGKDGTRLRTPGPTLRPVMASNVSMPVYTISSWPSR</sequence>